<accession>A0A8B3S2Z0</accession>
<feature type="non-terminal residue" evidence="1">
    <location>
        <position position="1"/>
    </location>
</feature>
<gene>
    <name evidence="1" type="ORF">AEth_00496</name>
</gene>
<evidence type="ECO:0000313" key="1">
    <source>
        <dbReference type="EMBL" id="RZB32509.1"/>
    </source>
</evidence>
<dbReference type="EMBL" id="RPGO01000006">
    <property type="protein sequence ID" value="RZB32509.1"/>
    <property type="molecule type" value="Genomic_DNA"/>
</dbReference>
<organism evidence="1 2">
    <name type="scientific">Candidatus Argoarchaeum ethanivorans</name>
    <dbReference type="NCBI Taxonomy" id="2608793"/>
    <lineage>
        <taxon>Archaea</taxon>
        <taxon>Methanobacteriati</taxon>
        <taxon>Methanobacteriota</taxon>
        <taxon>Stenosarchaea group</taxon>
        <taxon>Methanomicrobia</taxon>
        <taxon>Methanosarcinales</taxon>
        <taxon>Methanosarcinales incertae sedis</taxon>
        <taxon>GOM Arc I cluster</taxon>
        <taxon>Candidatus Argoarchaeum</taxon>
    </lineage>
</organism>
<dbReference type="Proteomes" id="UP000291831">
    <property type="component" value="Unassembled WGS sequence"/>
</dbReference>
<reference evidence="2" key="1">
    <citation type="submission" date="2019-01" db="EMBL/GenBank/DDBJ databases">
        <title>Anaerobic oxidation of ethane by archaea from a marine hydrocarbon seep.</title>
        <authorList>
            <person name="Musat F."/>
        </authorList>
    </citation>
    <scope>NUCLEOTIDE SEQUENCE [LARGE SCALE GENOMIC DNA]</scope>
</reference>
<sequence length="80" mass="9546">EWKNESDKRKLLEDLVLVQLTKEMESVLSFDWRVKMGKSKYSIMFYKNFHFYSSGSNKDKNTMHSIGVNSDSMFDFIQLH</sequence>
<name>A0A8B3S2Z0_9EURY</name>
<comment type="caution">
    <text evidence="1">The sequence shown here is derived from an EMBL/GenBank/DDBJ whole genome shotgun (WGS) entry which is preliminary data.</text>
</comment>
<evidence type="ECO:0000313" key="2">
    <source>
        <dbReference type="Proteomes" id="UP000291831"/>
    </source>
</evidence>
<proteinExistence type="predicted"/>
<protein>
    <submittedName>
        <fullName evidence="1">Uncharacterized protein</fullName>
    </submittedName>
</protein>
<dbReference type="AlphaFoldDB" id="A0A8B3S2Z0"/>